<evidence type="ECO:0000256" key="2">
    <source>
        <dbReference type="SAM" id="MobiDB-lite"/>
    </source>
</evidence>
<dbReference type="InterPro" id="IPR055268">
    <property type="entry name" value="PCB-like"/>
</dbReference>
<dbReference type="NCBIfam" id="NF010643">
    <property type="entry name" value="PRK14040.1"/>
    <property type="match status" value="1"/>
</dbReference>
<dbReference type="EMBL" id="JAQAHH010000006">
    <property type="protein sequence ID" value="MDP9500262.1"/>
    <property type="molecule type" value="Genomic_DNA"/>
</dbReference>
<dbReference type="InterPro" id="IPR013785">
    <property type="entry name" value="Aldolase_TIM"/>
</dbReference>
<comment type="caution">
    <text evidence="5">The sequence shown here is derived from an EMBL/GenBank/DDBJ whole genome shotgun (WGS) entry which is preliminary data.</text>
</comment>
<dbReference type="Gene3D" id="3.20.20.70">
    <property type="entry name" value="Aldolase class I"/>
    <property type="match status" value="1"/>
</dbReference>
<dbReference type="InterPro" id="IPR003379">
    <property type="entry name" value="Carboxylase_cons_dom"/>
</dbReference>
<evidence type="ECO:0000259" key="3">
    <source>
        <dbReference type="PROSITE" id="PS50968"/>
    </source>
</evidence>
<dbReference type="CDD" id="cd07937">
    <property type="entry name" value="DRE_TIM_PC_TC_5S"/>
    <property type="match status" value="1"/>
</dbReference>
<keyword evidence="6" id="KW-1185">Reference proteome</keyword>
<dbReference type="PROSITE" id="PS00188">
    <property type="entry name" value="BIOTIN"/>
    <property type="match status" value="1"/>
</dbReference>
<dbReference type="CDD" id="cd06850">
    <property type="entry name" value="biotinyl_domain"/>
    <property type="match status" value="1"/>
</dbReference>
<dbReference type="Pfam" id="PF00364">
    <property type="entry name" value="Biotin_lipoyl"/>
    <property type="match status" value="1"/>
</dbReference>
<dbReference type="Pfam" id="PF02436">
    <property type="entry name" value="PYC_OADA"/>
    <property type="match status" value="1"/>
</dbReference>
<accession>A0ABT9KGG0</accession>
<feature type="domain" description="Lipoyl-binding" evidence="3">
    <location>
        <begin position="529"/>
        <end position="603"/>
    </location>
</feature>
<dbReference type="InterPro" id="IPR000891">
    <property type="entry name" value="PYR_CT"/>
</dbReference>
<protein>
    <submittedName>
        <fullName evidence="5">Sodium-extruding oxaloacetate decarboxylase subunit alpha</fullName>
    </submittedName>
</protein>
<dbReference type="InterPro" id="IPR005776">
    <property type="entry name" value="OadA"/>
</dbReference>
<dbReference type="InterPro" id="IPR001882">
    <property type="entry name" value="Biotin_BS"/>
</dbReference>
<organism evidence="5 6">
    <name type="scientific">Bisgaard Taxon 45</name>
    <dbReference type="NCBI Taxonomy" id="304289"/>
    <lineage>
        <taxon>Bacteria</taxon>
        <taxon>Pseudomonadati</taxon>
        <taxon>Pseudomonadota</taxon>
        <taxon>Gammaproteobacteria</taxon>
        <taxon>Pasteurellales</taxon>
        <taxon>Pasteurellaceae</taxon>
    </lineage>
</organism>
<keyword evidence="1" id="KW-0092">Biotin</keyword>
<name>A0ABT9KGG0_9PAST</name>
<evidence type="ECO:0000256" key="1">
    <source>
        <dbReference type="ARBA" id="ARBA00023267"/>
    </source>
</evidence>
<dbReference type="PANTHER" id="PTHR43778">
    <property type="entry name" value="PYRUVATE CARBOXYLASE"/>
    <property type="match status" value="1"/>
</dbReference>
<feature type="domain" description="Pyruvate carboxyltransferase" evidence="4">
    <location>
        <begin position="8"/>
        <end position="268"/>
    </location>
</feature>
<evidence type="ECO:0000313" key="5">
    <source>
        <dbReference type="EMBL" id="MDP9500262.1"/>
    </source>
</evidence>
<evidence type="ECO:0000313" key="6">
    <source>
        <dbReference type="Proteomes" id="UP001224083"/>
    </source>
</evidence>
<dbReference type="Proteomes" id="UP001224083">
    <property type="component" value="Unassembled WGS sequence"/>
</dbReference>
<reference evidence="5 6" key="1">
    <citation type="submission" date="2022-12" db="EMBL/GenBank/DDBJ databases">
        <title>Genome sequence of Pasteurellaceae Bisgaard Taxon 45.</title>
        <authorList>
            <person name="Foggin C."/>
            <person name="Rosen L.E."/>
            <person name="Henton M."/>
            <person name="Buys A."/>
            <person name="Floyd T."/>
            <person name="Turner A.D."/>
            <person name="Tarbin J."/>
            <person name="Lloyd A.S."/>
            <person name="Chaitezvi C."/>
            <person name="Ellis R.J."/>
            <person name="Roberts H.C."/>
            <person name="Dastjerdi A."/>
            <person name="Nunez A."/>
            <person name="Van Vliet A.H."/>
            <person name="Steinbach F."/>
        </authorList>
    </citation>
    <scope>NUCLEOTIDE SEQUENCE [LARGE SCALE GENOMIC DNA]</scope>
    <source>
        <strain evidence="5 6">VF20HR</strain>
    </source>
</reference>
<dbReference type="SUPFAM" id="SSF51569">
    <property type="entry name" value="Aldolase"/>
    <property type="match status" value="1"/>
</dbReference>
<dbReference type="InterPro" id="IPR011053">
    <property type="entry name" value="Single_hybrid_motif"/>
</dbReference>
<dbReference type="InterPro" id="IPR000089">
    <property type="entry name" value="Biotin_lipoyl"/>
</dbReference>
<dbReference type="NCBIfam" id="TIGR01108">
    <property type="entry name" value="oadA"/>
    <property type="match status" value="1"/>
</dbReference>
<gene>
    <name evidence="5" type="primary">oadA</name>
    <name evidence="5" type="ORF">O7M46_04750</name>
</gene>
<evidence type="ECO:0000259" key="4">
    <source>
        <dbReference type="PROSITE" id="PS50991"/>
    </source>
</evidence>
<dbReference type="PROSITE" id="PS50968">
    <property type="entry name" value="BIOTINYL_LIPOYL"/>
    <property type="match status" value="1"/>
</dbReference>
<dbReference type="SUPFAM" id="SSF51230">
    <property type="entry name" value="Single hybrid motif"/>
    <property type="match status" value="1"/>
</dbReference>
<proteinExistence type="predicted"/>
<feature type="region of interest" description="Disordered" evidence="2">
    <location>
        <begin position="514"/>
        <end position="535"/>
    </location>
</feature>
<dbReference type="PANTHER" id="PTHR43778:SF2">
    <property type="entry name" value="PYRUVATE CARBOXYLASE, MITOCHONDRIAL"/>
    <property type="match status" value="1"/>
</dbReference>
<dbReference type="PROSITE" id="PS50991">
    <property type="entry name" value="PYR_CT"/>
    <property type="match status" value="1"/>
</dbReference>
<dbReference type="NCBIfam" id="NF006761">
    <property type="entry name" value="PRK09282.1"/>
    <property type="match status" value="1"/>
</dbReference>
<dbReference type="Gene3D" id="2.40.50.100">
    <property type="match status" value="1"/>
</dbReference>
<feature type="compositionally biased region" description="Low complexity" evidence="2">
    <location>
        <begin position="522"/>
        <end position="535"/>
    </location>
</feature>
<dbReference type="SUPFAM" id="SSF89000">
    <property type="entry name" value="post-HMGL domain-like"/>
    <property type="match status" value="1"/>
</dbReference>
<dbReference type="Pfam" id="PF00682">
    <property type="entry name" value="HMGL-like"/>
    <property type="match status" value="1"/>
</dbReference>
<sequence>MTTQNKKIAITDVVLRDAHQSLFATRMRLDDMLPIAHELDQIGYWSLEAWGGATFDACIRFLGEDPWVRLRELKQAMPNTPLQMLLRGQNLLGYRHYADDVVDRFVERSVKNGMSVFRVFDAMNDPRNMKQALQAVKRNGGHAQGTLSYTTSPVHNLETWLDITEQLLEIGVDSVVIKDMSGILTPVEAYKLVSEIKKRYDVQLHLHCHATTGMAEMALLKAVEAGVDGIDTSISSMSGTYGHPSTEALVATLQGTQYDTGLDIHKLEHIAAYFREVRKKYAKFEGQLKGSDSRILVAQVPGGMLTNLESQLKQQNASDKLDAVLKEIPRVREDLGFIPLVTPTSQIVGTQAVINVLMGERYKTIAKETAGILKGEYGRTPAPVNAELQAKVLEGGQPITDRPADHIEPEMEKLTTEIKQQAKEKGIKLAENDIDDVLIVALFPQIGWKFLENRGNPAAFEPAPTLESAKPAEKPTAPVANAPVSGPAVYTVELEGKSFVVKVSEGGEIGDITPTTPPAAPTAPQSAPAATAGGTPVTAPMAGNIWKVVAQEGQKVAEGDVLLILEAMKMETEIRASQAGIVQGINVKAGDTVAVGDTLMTLS</sequence>